<accession>A0A7J7HUF7</accession>
<dbReference type="PANTHER" id="PTHR33095:SF14">
    <property type="entry name" value="AR781"/>
    <property type="match status" value="1"/>
</dbReference>
<evidence type="ECO:0000313" key="3">
    <source>
        <dbReference type="Proteomes" id="UP000593564"/>
    </source>
</evidence>
<dbReference type="Pfam" id="PF07816">
    <property type="entry name" value="DUF1645"/>
    <property type="match status" value="1"/>
</dbReference>
<sequence length="391" mass="44422">MGRTGPAPGCPWAAGEFRAVTGRGTLQPVNFPSLLFIFSTYTQRTLQPVNYMEMEVLIPTTDFDFNSGRSSPCLLTAPSTPKRFGDCFFSAPTSPTRLSQFYRDFDDFCVQSTDFDWEEKRGTPKSIKPSEDNFAFDVIEEMEKMIVPAEELFHGGKIRPLTLPTQPWKSSSMSPRSPISRIRGAFSPRKKKEYNPFESAIGHTNSSHNRTEHERGRERVVSSQSQSTSHGRTRSLSPYRVSKYPWEEQEQEQEQQQLQQNTKQSSNTSSSTLSFSSSKGSHRKWRLKDFFLFRSASEGRASDRDPLRKYAALFKKHEDANNSSSFRSMEGSTTRRKGTVSAHELHYKANRAVSEDLKKKTFLPYKQGILGRLAFNPTVHALANGFGFSRK</sequence>
<proteinExistence type="predicted"/>
<reference evidence="3" key="1">
    <citation type="journal article" date="2020" name="Nat. Commun.">
        <title>Genome assembly of wild tea tree DASZ reveals pedigree and selection history of tea varieties.</title>
        <authorList>
            <person name="Zhang W."/>
            <person name="Zhang Y."/>
            <person name="Qiu H."/>
            <person name="Guo Y."/>
            <person name="Wan H."/>
            <person name="Zhang X."/>
            <person name="Scossa F."/>
            <person name="Alseekh S."/>
            <person name="Zhang Q."/>
            <person name="Wang P."/>
            <person name="Xu L."/>
            <person name="Schmidt M.H."/>
            <person name="Jia X."/>
            <person name="Li D."/>
            <person name="Zhu A."/>
            <person name="Guo F."/>
            <person name="Chen W."/>
            <person name="Ni D."/>
            <person name="Usadel B."/>
            <person name="Fernie A.R."/>
            <person name="Wen W."/>
        </authorList>
    </citation>
    <scope>NUCLEOTIDE SEQUENCE [LARGE SCALE GENOMIC DNA]</scope>
    <source>
        <strain evidence="3">cv. G240</strain>
    </source>
</reference>
<comment type="caution">
    <text evidence="2">The sequence shown here is derived from an EMBL/GenBank/DDBJ whole genome shotgun (WGS) entry which is preliminary data.</text>
</comment>
<protein>
    <submittedName>
        <fullName evidence="2">Uncharacterized protein</fullName>
    </submittedName>
</protein>
<dbReference type="Proteomes" id="UP000593564">
    <property type="component" value="Unassembled WGS sequence"/>
</dbReference>
<feature type="region of interest" description="Disordered" evidence="1">
    <location>
        <begin position="158"/>
        <end position="278"/>
    </location>
</feature>
<keyword evidence="3" id="KW-1185">Reference proteome</keyword>
<feature type="compositionally biased region" description="Basic and acidic residues" evidence="1">
    <location>
        <begin position="209"/>
        <end position="220"/>
    </location>
</feature>
<feature type="compositionally biased region" description="Polar residues" evidence="1">
    <location>
        <begin position="322"/>
        <end position="332"/>
    </location>
</feature>
<feature type="compositionally biased region" description="Polar residues" evidence="1">
    <location>
        <begin position="221"/>
        <end position="236"/>
    </location>
</feature>
<reference evidence="2 3" key="2">
    <citation type="submission" date="2020-07" db="EMBL/GenBank/DDBJ databases">
        <title>Genome assembly of wild tea tree DASZ reveals pedigree and selection history of tea varieties.</title>
        <authorList>
            <person name="Zhang W."/>
        </authorList>
    </citation>
    <scope>NUCLEOTIDE SEQUENCE [LARGE SCALE GENOMIC DNA]</scope>
    <source>
        <strain evidence="3">cv. G240</strain>
        <tissue evidence="2">Leaf</tissue>
    </source>
</reference>
<evidence type="ECO:0000313" key="2">
    <source>
        <dbReference type="EMBL" id="KAF5955714.1"/>
    </source>
</evidence>
<organism evidence="2 3">
    <name type="scientific">Camellia sinensis</name>
    <name type="common">Tea plant</name>
    <name type="synonym">Thea sinensis</name>
    <dbReference type="NCBI Taxonomy" id="4442"/>
    <lineage>
        <taxon>Eukaryota</taxon>
        <taxon>Viridiplantae</taxon>
        <taxon>Streptophyta</taxon>
        <taxon>Embryophyta</taxon>
        <taxon>Tracheophyta</taxon>
        <taxon>Spermatophyta</taxon>
        <taxon>Magnoliopsida</taxon>
        <taxon>eudicotyledons</taxon>
        <taxon>Gunneridae</taxon>
        <taxon>Pentapetalae</taxon>
        <taxon>asterids</taxon>
        <taxon>Ericales</taxon>
        <taxon>Theaceae</taxon>
        <taxon>Camellia</taxon>
    </lineage>
</organism>
<dbReference type="PANTHER" id="PTHR33095">
    <property type="entry name" value="OS07G0619500 PROTEIN"/>
    <property type="match status" value="1"/>
</dbReference>
<evidence type="ECO:0000256" key="1">
    <source>
        <dbReference type="SAM" id="MobiDB-lite"/>
    </source>
</evidence>
<feature type="region of interest" description="Disordered" evidence="1">
    <location>
        <begin position="322"/>
        <end position="341"/>
    </location>
</feature>
<dbReference type="EMBL" id="JACBKZ010000003">
    <property type="protein sequence ID" value="KAF5955714.1"/>
    <property type="molecule type" value="Genomic_DNA"/>
</dbReference>
<feature type="compositionally biased region" description="Low complexity" evidence="1">
    <location>
        <begin position="254"/>
        <end position="278"/>
    </location>
</feature>
<dbReference type="InterPro" id="IPR012442">
    <property type="entry name" value="DUF1645_plant"/>
</dbReference>
<gene>
    <name evidence="2" type="ORF">HYC85_008570</name>
</gene>
<feature type="compositionally biased region" description="Low complexity" evidence="1">
    <location>
        <begin position="170"/>
        <end position="183"/>
    </location>
</feature>
<dbReference type="AlphaFoldDB" id="A0A7J7HUF7"/>
<name>A0A7J7HUF7_CAMSI</name>